<proteinExistence type="inferred from homology"/>
<dbReference type="Proteomes" id="UP000051952">
    <property type="component" value="Unassembled WGS sequence"/>
</dbReference>
<dbReference type="PANTHER" id="PTHR11547:SF38">
    <property type="entry name" value="ARGININE KINASE 1-RELATED"/>
    <property type="match status" value="1"/>
</dbReference>
<evidence type="ECO:0000256" key="1">
    <source>
        <dbReference type="ARBA" id="ARBA00006798"/>
    </source>
</evidence>
<dbReference type="PANTHER" id="PTHR11547">
    <property type="entry name" value="ARGININE OR CREATINE KINASE"/>
    <property type="match status" value="1"/>
</dbReference>
<feature type="domain" description="Phosphagen kinase N-terminal" evidence="3">
    <location>
        <begin position="54"/>
        <end position="149"/>
    </location>
</feature>
<keyword evidence="5" id="KW-1185">Reference proteome</keyword>
<dbReference type="SUPFAM" id="SSF48034">
    <property type="entry name" value="Guanido kinase N-terminal domain"/>
    <property type="match status" value="1"/>
</dbReference>
<dbReference type="InterPro" id="IPR000749">
    <property type="entry name" value="ATP-guanido_PTrfase"/>
</dbReference>
<dbReference type="OMA" id="ISNQRRM"/>
<comment type="similarity">
    <text evidence="1 2">Belongs to the ATP:guanido phosphotransferase family.</text>
</comment>
<evidence type="ECO:0000313" key="4">
    <source>
        <dbReference type="EMBL" id="CUG84376.1"/>
    </source>
</evidence>
<dbReference type="InterPro" id="IPR036802">
    <property type="entry name" value="ATP-guanido_PTrfase_N_sf"/>
</dbReference>
<dbReference type="VEuPathDB" id="TriTrypDB:BSAL_88610"/>
<dbReference type="GO" id="GO:0046314">
    <property type="term" value="P:phosphocreatine biosynthetic process"/>
    <property type="evidence" value="ECO:0007669"/>
    <property type="project" value="InterPro"/>
</dbReference>
<organism evidence="4 5">
    <name type="scientific">Bodo saltans</name>
    <name type="common">Flagellated protozoan</name>
    <dbReference type="NCBI Taxonomy" id="75058"/>
    <lineage>
        <taxon>Eukaryota</taxon>
        <taxon>Discoba</taxon>
        <taxon>Euglenozoa</taxon>
        <taxon>Kinetoplastea</taxon>
        <taxon>Metakinetoplastina</taxon>
        <taxon>Eubodonida</taxon>
        <taxon>Bodonidae</taxon>
        <taxon>Bodo</taxon>
    </lineage>
</organism>
<dbReference type="CDD" id="cd22976">
    <property type="entry name" value="DD_EFCAB10"/>
    <property type="match status" value="1"/>
</dbReference>
<keyword evidence="4" id="KW-0418">Kinase</keyword>
<dbReference type="GO" id="GO:0004111">
    <property type="term" value="F:creatine kinase activity"/>
    <property type="evidence" value="ECO:0007669"/>
    <property type="project" value="InterPro"/>
</dbReference>
<reference evidence="5" key="1">
    <citation type="submission" date="2015-09" db="EMBL/GenBank/DDBJ databases">
        <authorList>
            <consortium name="Pathogen Informatics"/>
        </authorList>
    </citation>
    <scope>NUCLEOTIDE SEQUENCE [LARGE SCALE GENOMIC DNA]</scope>
    <source>
        <strain evidence="5">Lake Konstanz</strain>
    </source>
</reference>
<dbReference type="Gene3D" id="1.10.135.10">
    <property type="entry name" value="ATP:guanido phosphotransferase, N-terminal domain"/>
    <property type="match status" value="1"/>
</dbReference>
<evidence type="ECO:0000259" key="3">
    <source>
        <dbReference type="PROSITE" id="PS51509"/>
    </source>
</evidence>
<dbReference type="InterPro" id="IPR014746">
    <property type="entry name" value="Gln_synth/guanido_kin_cat_dom"/>
</dbReference>
<gene>
    <name evidence="4" type="ORF">BSAL_88610</name>
</gene>
<evidence type="ECO:0000256" key="2">
    <source>
        <dbReference type="PROSITE-ProRule" id="PRU00842"/>
    </source>
</evidence>
<dbReference type="OrthoDB" id="430219at2759"/>
<dbReference type="AlphaFoldDB" id="A0A0S4J280"/>
<sequence>MDASSVYLQHHKVPELIDKLVLLLVSEQPANAKQYLKEKLEELIEARFEGDAATLLDRTLPPLNPRATIRPVLVAKFAGTADVYRKLGKLRTSLGVSLDDCLRGGIEYHTHGDAALTPANPPYGLLMGDGESYQAFSEVLDATLGARIGGAGLQGPGGKTFMAPKSELGSGPITSGFQFPEKYVVGAGVKLARNIATFRMSCCTTRAERRELARIVQAASLSAFQGSSSTSGSIKAATLAATDPLLMDLRIAPAIAPEDTEPWLRPANIEWPDARHSFVSHDNVFFVNVLCGTEHVEIASKAVRSHDVRDAFERVAHGARTLEEALRNEDGKLEWQNSPKYGNLMSNLDHLYGGGMMVHFILRLPLLAAHPNLTVVLNKLKLQQVPAHNYTKSCQHPPTEVVAVRNKTDEKPYSVMEADLVQLCCASVSTLIELEEVLQTGGHIEGRY</sequence>
<dbReference type="GO" id="GO:0005615">
    <property type="term" value="C:extracellular space"/>
    <property type="evidence" value="ECO:0007669"/>
    <property type="project" value="TreeGrafter"/>
</dbReference>
<dbReference type="SUPFAM" id="SSF55931">
    <property type="entry name" value="Glutamine synthetase/guanido kinase"/>
    <property type="match status" value="1"/>
</dbReference>
<dbReference type="Pfam" id="PF02807">
    <property type="entry name" value="ATP-gua_PtransN"/>
    <property type="match status" value="1"/>
</dbReference>
<dbReference type="InterPro" id="IPR049760">
    <property type="entry name" value="DD_EFCAB10"/>
</dbReference>
<evidence type="ECO:0000313" key="5">
    <source>
        <dbReference type="Proteomes" id="UP000051952"/>
    </source>
</evidence>
<dbReference type="InterPro" id="IPR022413">
    <property type="entry name" value="ATP-guanido_PTrfase_N"/>
</dbReference>
<dbReference type="GO" id="GO:0005524">
    <property type="term" value="F:ATP binding"/>
    <property type="evidence" value="ECO:0007669"/>
    <property type="project" value="UniProtKB-KW"/>
</dbReference>
<name>A0A0S4J280_BODSA</name>
<accession>A0A0S4J280</accession>
<dbReference type="EMBL" id="CYKH01001117">
    <property type="protein sequence ID" value="CUG84376.1"/>
    <property type="molecule type" value="Genomic_DNA"/>
</dbReference>
<dbReference type="Gene3D" id="3.30.590.10">
    <property type="entry name" value="Glutamine synthetase/guanido kinase, catalytic domain"/>
    <property type="match status" value="1"/>
</dbReference>
<protein>
    <submittedName>
        <fullName evidence="4">Creatine kinase, putative</fullName>
    </submittedName>
</protein>
<dbReference type="PROSITE" id="PS51509">
    <property type="entry name" value="PHOSPHAGEN_KINASE_N"/>
    <property type="match status" value="1"/>
</dbReference>
<keyword evidence="4" id="KW-0808">Transferase</keyword>